<feature type="domain" description="FecR protein" evidence="2">
    <location>
        <begin position="53"/>
        <end position="146"/>
    </location>
</feature>
<sequence length="380" mass="37311">MAAATFVVSVFVASEANAQDWVIKRVSGVAYFVAPGVQAFRVKRGMVFKKGYTIGTRPGARALIARGSETISVGPNTTFAISKHRSRGTKTTLLQRKGNIEVDVKTRQRNHFTVETPFLAAVVKGTKFGVSVDARRARVSVQRGLVGVEDFASGDRANVGAGQSASSAPAAKVGLQVGGKTKPVVRPGSKRAPSFQTPQTKNVPSADVSPNAGGGFFSNFFSGNGNSGNSGNGNGNSNGNSGNSGNGNGNSNGNSGNSGNGNGNSNGNSGNSGNGNGNSNGNSGNSGNGNGNSNGNSGNSGNGNGNSNGNSGNSGNGNGNSNGNSGNSGNGNGNSNGNSGNSGNGNGNSNGNSGNSGNGNGNSNGNSGNGNGNSNGNGKK</sequence>
<dbReference type="Gene3D" id="2.60.120.1440">
    <property type="match status" value="1"/>
</dbReference>
<evidence type="ECO:0000313" key="3">
    <source>
        <dbReference type="EMBL" id="WFE87861.1"/>
    </source>
</evidence>
<dbReference type="Pfam" id="PF04773">
    <property type="entry name" value="FecR"/>
    <property type="match status" value="1"/>
</dbReference>
<keyword evidence="4" id="KW-1185">Reference proteome</keyword>
<protein>
    <submittedName>
        <fullName evidence="3">FecR family protein</fullName>
    </submittedName>
</protein>
<accession>A0ABY8EYF9</accession>
<organism evidence="3 4">
    <name type="scientific">Roseibium porphyridii</name>
    <dbReference type="NCBI Taxonomy" id="2866279"/>
    <lineage>
        <taxon>Bacteria</taxon>
        <taxon>Pseudomonadati</taxon>
        <taxon>Pseudomonadota</taxon>
        <taxon>Alphaproteobacteria</taxon>
        <taxon>Hyphomicrobiales</taxon>
        <taxon>Stappiaceae</taxon>
        <taxon>Roseibium</taxon>
    </lineage>
</organism>
<dbReference type="RefSeq" id="WP_285806019.1">
    <property type="nucleotide sequence ID" value="NZ_CP120863.1"/>
</dbReference>
<gene>
    <name evidence="3" type="ORF">K1718_17030</name>
</gene>
<dbReference type="PANTHER" id="PTHR38731:SF3">
    <property type="entry name" value="BLL6125 PROTEIN"/>
    <property type="match status" value="1"/>
</dbReference>
<reference evidence="3 4" key="1">
    <citation type="submission" date="2023-03" db="EMBL/GenBank/DDBJ databases">
        <title>Roseibium porphyridii sp. nov. and Roseibium rhodosorbium sp. nov. isolated from marine algae, Porphyridium cruentum and Rhodosorus marinus, respectively.</title>
        <authorList>
            <person name="Lee M.W."/>
            <person name="Choi B.J."/>
            <person name="Lee J.K."/>
            <person name="Choi D.G."/>
            <person name="Baek J.H."/>
            <person name="Bayburt H."/>
            <person name="Kim J.M."/>
            <person name="Han D.M."/>
            <person name="Kim K.H."/>
            <person name="Jeon C.O."/>
        </authorList>
    </citation>
    <scope>NUCLEOTIDE SEQUENCE [LARGE SCALE GENOMIC DNA]</scope>
    <source>
        <strain evidence="3 4">KMA01</strain>
    </source>
</reference>
<dbReference type="PANTHER" id="PTHR38731">
    <property type="entry name" value="LIPL45-RELATED LIPOPROTEIN-RELATED"/>
    <property type="match status" value="1"/>
</dbReference>
<feature type="compositionally biased region" description="Polar residues" evidence="1">
    <location>
        <begin position="194"/>
        <end position="203"/>
    </location>
</feature>
<dbReference type="Proteomes" id="UP001209803">
    <property type="component" value="Chromosome"/>
</dbReference>
<feature type="region of interest" description="Disordered" evidence="1">
    <location>
        <begin position="227"/>
        <end position="380"/>
    </location>
</feature>
<name>A0ABY8EYF9_9HYPH</name>
<proteinExistence type="predicted"/>
<dbReference type="EMBL" id="CP120863">
    <property type="protein sequence ID" value="WFE87861.1"/>
    <property type="molecule type" value="Genomic_DNA"/>
</dbReference>
<dbReference type="InterPro" id="IPR006860">
    <property type="entry name" value="FecR"/>
</dbReference>
<evidence type="ECO:0000313" key="4">
    <source>
        <dbReference type="Proteomes" id="UP001209803"/>
    </source>
</evidence>
<feature type="region of interest" description="Disordered" evidence="1">
    <location>
        <begin position="158"/>
        <end position="211"/>
    </location>
</feature>
<evidence type="ECO:0000259" key="2">
    <source>
        <dbReference type="Pfam" id="PF04773"/>
    </source>
</evidence>
<evidence type="ECO:0000256" key="1">
    <source>
        <dbReference type="SAM" id="MobiDB-lite"/>
    </source>
</evidence>